<dbReference type="InterPro" id="IPR001328">
    <property type="entry name" value="Pept_tRNA_hydro"/>
</dbReference>
<feature type="binding site" evidence="7">
    <location>
        <position position="14"/>
    </location>
    <ligand>
        <name>tRNA</name>
        <dbReference type="ChEBI" id="CHEBI:17843"/>
    </ligand>
</feature>
<feature type="active site" description="Proton acceptor" evidence="7">
    <location>
        <position position="19"/>
    </location>
</feature>
<dbReference type="InterPro" id="IPR036416">
    <property type="entry name" value="Pept_tRNA_hydro_sf"/>
</dbReference>
<feature type="binding site" evidence="7">
    <location>
        <position position="131"/>
    </location>
    <ligand>
        <name>tRNA</name>
        <dbReference type="ChEBI" id="CHEBI:17843"/>
    </ligand>
</feature>
<comment type="caution">
    <text evidence="10">The sequence shown here is derived from an EMBL/GenBank/DDBJ whole genome shotgun (WGS) entry which is preliminary data.</text>
</comment>
<organism evidence="10">
    <name type="scientific">candidate division CPR3 bacterium</name>
    <dbReference type="NCBI Taxonomy" id="2268181"/>
    <lineage>
        <taxon>Bacteria</taxon>
        <taxon>Bacteria division CPR3</taxon>
    </lineage>
</organism>
<dbReference type="GO" id="GO:0000049">
    <property type="term" value="F:tRNA binding"/>
    <property type="evidence" value="ECO:0007669"/>
    <property type="project" value="UniProtKB-UniRule"/>
</dbReference>
<evidence type="ECO:0000256" key="5">
    <source>
        <dbReference type="ARBA" id="ARBA00038063"/>
    </source>
</evidence>
<keyword evidence="2 7" id="KW-0820">tRNA-binding</keyword>
<dbReference type="HAMAP" id="MF_00083">
    <property type="entry name" value="Pept_tRNA_hydro_bact"/>
    <property type="match status" value="1"/>
</dbReference>
<feature type="binding site" evidence="7">
    <location>
        <position position="82"/>
    </location>
    <ligand>
        <name>tRNA</name>
        <dbReference type="ChEBI" id="CHEBI:17843"/>
    </ligand>
</feature>
<dbReference type="SUPFAM" id="SSF53178">
    <property type="entry name" value="Peptidyl-tRNA hydrolase-like"/>
    <property type="match status" value="1"/>
</dbReference>
<dbReference type="Gene3D" id="3.40.50.1470">
    <property type="entry name" value="Peptidyl-tRNA hydrolase"/>
    <property type="match status" value="1"/>
</dbReference>
<comment type="function">
    <text evidence="7">Catalyzes the release of premature peptidyl moieties from peptidyl-tRNA molecules trapped in stalled 50S ribosomal subunits, and thus maintains levels of free tRNAs and 50S ribosomes.</text>
</comment>
<name>A0A7C4R1Z3_UNCC3</name>
<dbReference type="EC" id="3.1.1.29" evidence="1 7"/>
<dbReference type="AlphaFoldDB" id="A0A7C4R1Z3"/>
<sequence>MKIIIGLGNPGKKYEITRHNVGFLALDRIIKIINNQSSTPNQHPILNIQLIQDFKLEKKLDAEIAKLKIDTEDIILVKPQTFMNLSGKSVKKIVGFYKIRPIEDLVVIHDDIDLDFGKVRIKNKGSSAGHNGVQSIIDELGTESFIRVRIGVGRPQNDKIAIEDWVLTKLEGDDLGTLNNILDELISKSLKYLNML</sequence>
<dbReference type="InterPro" id="IPR018171">
    <property type="entry name" value="Pept_tRNA_hydro_CS"/>
</dbReference>
<evidence type="ECO:0000256" key="6">
    <source>
        <dbReference type="ARBA" id="ARBA00050038"/>
    </source>
</evidence>
<proteinExistence type="inferred from homology"/>
<evidence type="ECO:0000256" key="7">
    <source>
        <dbReference type="HAMAP-Rule" id="MF_00083"/>
    </source>
</evidence>
<feature type="site" description="Discriminates between blocked and unblocked aminoacyl-tRNA" evidence="7">
    <location>
        <position position="9"/>
    </location>
</feature>
<comment type="similarity">
    <text evidence="5 7 9">Belongs to the PTH family.</text>
</comment>
<dbReference type="GO" id="GO:0004045">
    <property type="term" value="F:peptidyl-tRNA hydrolase activity"/>
    <property type="evidence" value="ECO:0007669"/>
    <property type="project" value="UniProtKB-UniRule"/>
</dbReference>
<protein>
    <recommendedName>
        <fullName evidence="6 7">Peptidyl-tRNA hydrolase</fullName>
        <shortName evidence="7">Pth</shortName>
        <ecNumber evidence="1 7">3.1.1.29</ecNumber>
    </recommendedName>
</protein>
<comment type="subcellular location">
    <subcellularLocation>
        <location evidence="7">Cytoplasm</location>
    </subcellularLocation>
</comment>
<evidence type="ECO:0000256" key="3">
    <source>
        <dbReference type="ARBA" id="ARBA00022801"/>
    </source>
</evidence>
<evidence type="ECO:0000256" key="8">
    <source>
        <dbReference type="RuleBase" id="RU000673"/>
    </source>
</evidence>
<dbReference type="PANTHER" id="PTHR17224">
    <property type="entry name" value="PEPTIDYL-TRNA HYDROLASE"/>
    <property type="match status" value="1"/>
</dbReference>
<dbReference type="PANTHER" id="PTHR17224:SF1">
    <property type="entry name" value="PEPTIDYL-TRNA HYDROLASE"/>
    <property type="match status" value="1"/>
</dbReference>
<accession>A0A7C4R1Z3</accession>
<reference evidence="10" key="1">
    <citation type="journal article" date="2020" name="mSystems">
        <title>Genome- and Community-Level Interaction Insights into Carbon Utilization and Element Cycling Functions of Hydrothermarchaeota in Hydrothermal Sediment.</title>
        <authorList>
            <person name="Zhou Z."/>
            <person name="Liu Y."/>
            <person name="Xu W."/>
            <person name="Pan J."/>
            <person name="Luo Z.H."/>
            <person name="Li M."/>
        </authorList>
    </citation>
    <scope>NUCLEOTIDE SEQUENCE [LARGE SCALE GENOMIC DNA]</scope>
    <source>
        <strain evidence="10">SpSt-579</strain>
    </source>
</reference>
<dbReference type="GO" id="GO:0072344">
    <property type="term" value="P:rescue of stalled ribosome"/>
    <property type="evidence" value="ECO:0007669"/>
    <property type="project" value="UniProtKB-UniRule"/>
</dbReference>
<evidence type="ECO:0000256" key="9">
    <source>
        <dbReference type="RuleBase" id="RU004320"/>
    </source>
</evidence>
<evidence type="ECO:0000313" key="10">
    <source>
        <dbReference type="EMBL" id="HGT70682.1"/>
    </source>
</evidence>
<evidence type="ECO:0000256" key="4">
    <source>
        <dbReference type="ARBA" id="ARBA00022884"/>
    </source>
</evidence>
<dbReference type="EMBL" id="DSYQ01000001">
    <property type="protein sequence ID" value="HGT70682.1"/>
    <property type="molecule type" value="Genomic_DNA"/>
</dbReference>
<dbReference type="Pfam" id="PF01195">
    <property type="entry name" value="Pept_tRNA_hydro"/>
    <property type="match status" value="1"/>
</dbReference>
<keyword evidence="3 7" id="KW-0378">Hydrolase</keyword>
<dbReference type="CDD" id="cd00462">
    <property type="entry name" value="PTH"/>
    <property type="match status" value="1"/>
</dbReference>
<feature type="site" description="Stabilizes the basic form of H active site to accept a proton" evidence="7">
    <location>
        <position position="110"/>
    </location>
</feature>
<feature type="binding site" evidence="7">
    <location>
        <position position="84"/>
    </location>
    <ligand>
        <name>tRNA</name>
        <dbReference type="ChEBI" id="CHEBI:17843"/>
    </ligand>
</feature>
<evidence type="ECO:0000256" key="1">
    <source>
        <dbReference type="ARBA" id="ARBA00013260"/>
    </source>
</evidence>
<dbReference type="GO" id="GO:0005737">
    <property type="term" value="C:cytoplasm"/>
    <property type="evidence" value="ECO:0007669"/>
    <property type="project" value="UniProtKB-SubCell"/>
</dbReference>
<keyword evidence="7" id="KW-0963">Cytoplasm</keyword>
<comment type="subunit">
    <text evidence="7">Monomer.</text>
</comment>
<comment type="catalytic activity">
    <reaction evidence="7 8">
        <text>an N-acyl-L-alpha-aminoacyl-tRNA + H2O = an N-acyl-L-amino acid + a tRNA + H(+)</text>
        <dbReference type="Rhea" id="RHEA:54448"/>
        <dbReference type="Rhea" id="RHEA-COMP:10123"/>
        <dbReference type="Rhea" id="RHEA-COMP:13883"/>
        <dbReference type="ChEBI" id="CHEBI:15377"/>
        <dbReference type="ChEBI" id="CHEBI:15378"/>
        <dbReference type="ChEBI" id="CHEBI:59874"/>
        <dbReference type="ChEBI" id="CHEBI:78442"/>
        <dbReference type="ChEBI" id="CHEBI:138191"/>
        <dbReference type="EC" id="3.1.1.29"/>
    </reaction>
</comment>
<comment type="function">
    <text evidence="7">Hydrolyzes ribosome-free peptidyl-tRNAs (with 1 or more amino acids incorporated), which drop off the ribosome during protein synthesis, or as a result of ribosome stalling.</text>
</comment>
<gene>
    <name evidence="7" type="primary">pth</name>
    <name evidence="10" type="ORF">ENT43_00290</name>
</gene>
<dbReference type="PROSITE" id="PS01195">
    <property type="entry name" value="PEPT_TRNA_HYDROL_1"/>
    <property type="match status" value="1"/>
</dbReference>
<dbReference type="GO" id="GO:0006515">
    <property type="term" value="P:protein quality control for misfolded or incompletely synthesized proteins"/>
    <property type="evidence" value="ECO:0007669"/>
    <property type="project" value="UniProtKB-UniRule"/>
</dbReference>
<keyword evidence="4 7" id="KW-0694">RNA-binding</keyword>
<evidence type="ECO:0000256" key="2">
    <source>
        <dbReference type="ARBA" id="ARBA00022555"/>
    </source>
</evidence>
<dbReference type="NCBIfam" id="TIGR00447">
    <property type="entry name" value="pth"/>
    <property type="match status" value="1"/>
</dbReference>